<dbReference type="PROSITE" id="PS51371">
    <property type="entry name" value="CBS"/>
    <property type="match status" value="2"/>
</dbReference>
<comment type="similarity">
    <text evidence="2 14">Belongs to the peptidase M50B family.</text>
</comment>
<dbReference type="CDD" id="cd06164">
    <property type="entry name" value="S2P-M50_SpoIVFB_CBS"/>
    <property type="match status" value="1"/>
</dbReference>
<dbReference type="SUPFAM" id="SSF54631">
    <property type="entry name" value="CBS-domain pair"/>
    <property type="match status" value="1"/>
</dbReference>
<keyword evidence="11 14" id="KW-0482">Metalloprotease</keyword>
<reference evidence="17 18" key="1">
    <citation type="submission" date="2023-06" db="EMBL/GenBank/DDBJ databases">
        <title>Rhodococcus indonesiensis sp. nov a new member of the Rhodococcus ruber lineage isolated from a sediment of neutral hot spring.</title>
        <authorList>
            <person name="Kusuma A.B."/>
            <person name="Fenylestari G."/>
            <person name="Ammar F."/>
            <person name="Nouioui I."/>
            <person name="Goodfellow M."/>
        </authorList>
    </citation>
    <scope>NUCLEOTIDE SEQUENCE [LARGE SCALE GENOMIC DNA]</scope>
    <source>
        <strain evidence="17 18">CSLK01-03</strain>
    </source>
</reference>
<keyword evidence="13 14" id="KW-0472">Membrane</keyword>
<evidence type="ECO:0000256" key="4">
    <source>
        <dbReference type="ARBA" id="ARBA00022670"/>
    </source>
</evidence>
<dbReference type="InterPro" id="IPR008915">
    <property type="entry name" value="Peptidase_M50"/>
</dbReference>
<evidence type="ECO:0000259" key="16">
    <source>
        <dbReference type="PROSITE" id="PS51371"/>
    </source>
</evidence>
<dbReference type="GO" id="GO:0006508">
    <property type="term" value="P:proteolysis"/>
    <property type="evidence" value="ECO:0007669"/>
    <property type="project" value="UniProtKB-KW"/>
</dbReference>
<keyword evidence="18" id="KW-1185">Reference proteome</keyword>
<evidence type="ECO:0000256" key="13">
    <source>
        <dbReference type="ARBA" id="ARBA00023136"/>
    </source>
</evidence>
<dbReference type="Proteomes" id="UP001233164">
    <property type="component" value="Unassembled WGS sequence"/>
</dbReference>
<feature type="transmembrane region" description="Helical" evidence="14">
    <location>
        <begin position="210"/>
        <end position="238"/>
    </location>
</feature>
<dbReference type="RefSeq" id="WP_238586191.1">
    <property type="nucleotide sequence ID" value="NZ_CP180630.1"/>
</dbReference>
<accession>A0ABT7RK42</accession>
<proteinExistence type="inferred from homology"/>
<dbReference type="Gene3D" id="3.10.580.10">
    <property type="entry name" value="CBS-domain"/>
    <property type="match status" value="2"/>
</dbReference>
<evidence type="ECO:0000256" key="12">
    <source>
        <dbReference type="ARBA" id="ARBA00023122"/>
    </source>
</evidence>
<evidence type="ECO:0000313" key="18">
    <source>
        <dbReference type="Proteomes" id="UP001233164"/>
    </source>
</evidence>
<dbReference type="SMART" id="SM00116">
    <property type="entry name" value="CBS"/>
    <property type="match status" value="2"/>
</dbReference>
<keyword evidence="6 14" id="KW-0479">Metal-binding</keyword>
<evidence type="ECO:0000256" key="10">
    <source>
        <dbReference type="ARBA" id="ARBA00022989"/>
    </source>
</evidence>
<protein>
    <recommendedName>
        <fullName evidence="14">Zinc metalloprotease</fullName>
    </recommendedName>
</protein>
<dbReference type="InterPro" id="IPR046342">
    <property type="entry name" value="CBS_dom_sf"/>
</dbReference>
<feature type="domain" description="CBS" evidence="16">
    <location>
        <begin position="330"/>
        <end position="387"/>
    </location>
</feature>
<keyword evidence="12 15" id="KW-0129">CBS domain</keyword>
<sequence length="402" mass="41341">MPDHDLPTGGLTMLRGSVRLGRVAGIEIRAHWSLLATLGLLSWLLAATILPARISGPSATQFWIAGVAAALGLLVSLLAHELAHSVVAGRYGVGVDGITLWLLGGVSELRDEPPNPKADLRIALAGPLTSVVIGVVALAAASFLGPPVPALVTATIGWLGATNLVLAVFNLLPGAPLDGGRVVRAVLWRRTGDRLAAASGAARSGRAVGLALILLGAAETLALGSAGGLWMMLLGWFLRTAANAELANASLRHQLGDTRVGDVMTASPVTAPGRASVAQLLAVAARGTHHRVFPVVDDANRPTGVVSLSDLTPVPEGERTVVTVADRARPLPASARVPADASLAEVASRVLLRPGLDLVAVVSGDRLVGIVTATDLVRACDRSALGLPIRRTPPPDEQTRPE</sequence>
<dbReference type="InterPro" id="IPR000644">
    <property type="entry name" value="CBS_dom"/>
</dbReference>
<gene>
    <name evidence="17" type="ORF">QT969_06965</name>
</gene>
<name>A0ABT7RK42_9NOCA</name>
<dbReference type="Pfam" id="PF02163">
    <property type="entry name" value="Peptidase_M50"/>
    <property type="match status" value="2"/>
</dbReference>
<evidence type="ECO:0000256" key="15">
    <source>
        <dbReference type="PROSITE-ProRule" id="PRU00703"/>
    </source>
</evidence>
<dbReference type="PANTHER" id="PTHR39188">
    <property type="entry name" value="MEMBRANE-ASSOCIATED ZINC METALLOPROTEASE M50B"/>
    <property type="match status" value="1"/>
</dbReference>
<keyword evidence="8 14" id="KW-0378">Hydrolase</keyword>
<dbReference type="InterPro" id="IPR016483">
    <property type="entry name" value="UCP006404_Pept_M50_CBS"/>
</dbReference>
<feature type="transmembrane region" description="Helical" evidence="14">
    <location>
        <begin position="91"/>
        <end position="110"/>
    </location>
</feature>
<evidence type="ECO:0000256" key="1">
    <source>
        <dbReference type="ARBA" id="ARBA00004651"/>
    </source>
</evidence>
<dbReference type="Pfam" id="PF00571">
    <property type="entry name" value="CBS"/>
    <property type="match status" value="2"/>
</dbReference>
<evidence type="ECO:0000256" key="14">
    <source>
        <dbReference type="PIRNR" id="PIRNR006404"/>
    </source>
</evidence>
<dbReference type="EMBL" id="JAUBOF010000015">
    <property type="protein sequence ID" value="MDM7488018.1"/>
    <property type="molecule type" value="Genomic_DNA"/>
</dbReference>
<evidence type="ECO:0000256" key="6">
    <source>
        <dbReference type="ARBA" id="ARBA00022723"/>
    </source>
</evidence>
<keyword evidence="10 14" id="KW-1133">Transmembrane helix</keyword>
<keyword evidence="7" id="KW-0677">Repeat</keyword>
<evidence type="ECO:0000256" key="9">
    <source>
        <dbReference type="ARBA" id="ARBA00022833"/>
    </source>
</evidence>
<feature type="transmembrane region" description="Helical" evidence="14">
    <location>
        <begin position="62"/>
        <end position="79"/>
    </location>
</feature>
<evidence type="ECO:0000256" key="2">
    <source>
        <dbReference type="ARBA" id="ARBA00007931"/>
    </source>
</evidence>
<keyword evidence="3 14" id="KW-1003">Cell membrane</keyword>
<keyword evidence="4 14" id="KW-0645">Protease</keyword>
<keyword evidence="5 14" id="KW-0812">Transmembrane</keyword>
<evidence type="ECO:0000313" key="17">
    <source>
        <dbReference type="EMBL" id="MDM7488018.1"/>
    </source>
</evidence>
<feature type="domain" description="CBS" evidence="16">
    <location>
        <begin position="264"/>
        <end position="321"/>
    </location>
</feature>
<evidence type="ECO:0000256" key="8">
    <source>
        <dbReference type="ARBA" id="ARBA00022801"/>
    </source>
</evidence>
<comment type="cofactor">
    <cofactor evidence="14">
        <name>Zn(2+)</name>
        <dbReference type="ChEBI" id="CHEBI:29105"/>
    </cofactor>
    <text evidence="14">Binds 1 zinc ion per subunit.</text>
</comment>
<feature type="transmembrane region" description="Helical" evidence="14">
    <location>
        <begin position="30"/>
        <end position="50"/>
    </location>
</feature>
<organism evidence="17 18">
    <name type="scientific">Rhodococcus indonesiensis</name>
    <dbReference type="NCBI Taxonomy" id="3055869"/>
    <lineage>
        <taxon>Bacteria</taxon>
        <taxon>Bacillati</taxon>
        <taxon>Actinomycetota</taxon>
        <taxon>Actinomycetes</taxon>
        <taxon>Mycobacteriales</taxon>
        <taxon>Nocardiaceae</taxon>
        <taxon>Rhodococcus</taxon>
    </lineage>
</organism>
<feature type="transmembrane region" description="Helical" evidence="14">
    <location>
        <begin position="122"/>
        <end position="144"/>
    </location>
</feature>
<evidence type="ECO:0000256" key="3">
    <source>
        <dbReference type="ARBA" id="ARBA00022475"/>
    </source>
</evidence>
<dbReference type="PANTHER" id="PTHR39188:SF3">
    <property type="entry name" value="STAGE IV SPORULATION PROTEIN FB"/>
    <property type="match status" value="1"/>
</dbReference>
<dbReference type="PIRSF" id="PIRSF006404">
    <property type="entry name" value="UCP006404_Pept_M50_CBS"/>
    <property type="match status" value="1"/>
</dbReference>
<feature type="transmembrane region" description="Helical" evidence="14">
    <location>
        <begin position="150"/>
        <end position="172"/>
    </location>
</feature>
<dbReference type="GO" id="GO:0008233">
    <property type="term" value="F:peptidase activity"/>
    <property type="evidence" value="ECO:0007669"/>
    <property type="project" value="UniProtKB-KW"/>
</dbReference>
<evidence type="ECO:0000256" key="11">
    <source>
        <dbReference type="ARBA" id="ARBA00023049"/>
    </source>
</evidence>
<keyword evidence="9 14" id="KW-0862">Zinc</keyword>
<evidence type="ECO:0000256" key="7">
    <source>
        <dbReference type="ARBA" id="ARBA00022737"/>
    </source>
</evidence>
<evidence type="ECO:0000256" key="5">
    <source>
        <dbReference type="ARBA" id="ARBA00022692"/>
    </source>
</evidence>
<comment type="caution">
    <text evidence="17">The sequence shown here is derived from an EMBL/GenBank/DDBJ whole genome shotgun (WGS) entry which is preliminary data.</text>
</comment>
<comment type="subcellular location">
    <subcellularLocation>
        <location evidence="1 14">Cell membrane</location>
        <topology evidence="1 14">Multi-pass membrane protein</topology>
    </subcellularLocation>
</comment>